<dbReference type="PANTHER" id="PTHR39962:SF1">
    <property type="entry name" value="LPXI FAMILY PROTEIN"/>
    <property type="match status" value="1"/>
</dbReference>
<sequence length="390" mass="42370">MPVLPDQIGTLAVFAGAGEYPRLVLEGARRAGVRVVCLALKGSAPKGLEELCELCVRFRIGAVERIRDFLCAQKVTHLMMAGQIRPSSIYTLWPDAMARRLLAGLDRRNAHTIFGTICTELARIGITVLPATTFMEERVPGEGHLAGPAPTEAQLREADAGLVLAREIARLDIGQSVVVQGERLTCVEAFKGTNECLQSGGHRGAPVTLCKVTKPGHDMRFDVPCIGLSTIRNCLDAGVNHIAIEADRTIIFQREEVLRLCRDHGITLHARRVPSGGPTLREPGHMASDLEHARFIAEQIERLGIGHSAIVCDGVVIAVEDPDGPEKCLARAGAYMKRLRFARLLNWLGNLLLGRRCAPPAPMVMGGTDALHLTPELRRCARRAGVQLPE</sequence>
<dbReference type="PANTHER" id="PTHR39962">
    <property type="entry name" value="BLL4848 PROTEIN"/>
    <property type="match status" value="1"/>
</dbReference>
<organism evidence="3 4">
    <name type="scientific">Candidatus Akkermansia intestinigallinarum</name>
    <dbReference type="NCBI Taxonomy" id="2838431"/>
    <lineage>
        <taxon>Bacteria</taxon>
        <taxon>Pseudomonadati</taxon>
        <taxon>Verrucomicrobiota</taxon>
        <taxon>Verrucomicrobiia</taxon>
        <taxon>Verrucomicrobiales</taxon>
        <taxon>Akkermansiaceae</taxon>
        <taxon>Akkermansia</taxon>
    </lineage>
</organism>
<keyword evidence="3" id="KW-0378">Hydrolase</keyword>
<gene>
    <name evidence="3" type="primary">lpxI</name>
    <name evidence="3" type="ORF">H9862_04515</name>
</gene>
<dbReference type="GO" id="GO:0016787">
    <property type="term" value="F:hydrolase activity"/>
    <property type="evidence" value="ECO:0007669"/>
    <property type="project" value="UniProtKB-KW"/>
</dbReference>
<feature type="domain" description="LpxI N-terminal" evidence="2">
    <location>
        <begin position="11"/>
        <end position="137"/>
    </location>
</feature>
<dbReference type="Pfam" id="PF17930">
    <property type="entry name" value="LpxI_N"/>
    <property type="match status" value="1"/>
</dbReference>
<feature type="domain" description="LpxI C-terminal" evidence="1">
    <location>
        <begin position="286"/>
        <end position="337"/>
    </location>
</feature>
<dbReference type="Gene3D" id="3.40.140.80">
    <property type="match status" value="2"/>
</dbReference>
<dbReference type="InterPro" id="IPR010415">
    <property type="entry name" value="LpxI_C"/>
</dbReference>
<evidence type="ECO:0000313" key="3">
    <source>
        <dbReference type="EMBL" id="HIX19851.1"/>
    </source>
</evidence>
<reference evidence="3" key="1">
    <citation type="journal article" date="2021" name="PeerJ">
        <title>Extensive microbial diversity within the chicken gut microbiome revealed by metagenomics and culture.</title>
        <authorList>
            <person name="Gilroy R."/>
            <person name="Ravi A."/>
            <person name="Getino M."/>
            <person name="Pursley I."/>
            <person name="Horton D.L."/>
            <person name="Alikhan N.F."/>
            <person name="Baker D."/>
            <person name="Gharbi K."/>
            <person name="Hall N."/>
            <person name="Watson M."/>
            <person name="Adriaenssens E.M."/>
            <person name="Foster-Nyarko E."/>
            <person name="Jarju S."/>
            <person name="Secka A."/>
            <person name="Antonio M."/>
            <person name="Oren A."/>
            <person name="Chaudhuri R.R."/>
            <person name="La Ragione R."/>
            <person name="Hildebrand F."/>
            <person name="Pallen M.J."/>
        </authorList>
    </citation>
    <scope>NUCLEOTIDE SEQUENCE</scope>
    <source>
        <strain evidence="3">14975</strain>
    </source>
</reference>
<comment type="caution">
    <text evidence="3">The sequence shown here is derived from an EMBL/GenBank/DDBJ whole genome shotgun (WGS) entry which is preliminary data.</text>
</comment>
<protein>
    <submittedName>
        <fullName evidence="3">UDP-2,3-diacylglucosamine diphosphatase LpxI</fullName>
        <ecNumber evidence="3">3.6.1.54</ecNumber>
    </submittedName>
</protein>
<dbReference type="Gene3D" id="3.40.50.20">
    <property type="match status" value="1"/>
</dbReference>
<dbReference type="AlphaFoldDB" id="A0A9D2AHW9"/>
<dbReference type="InterPro" id="IPR041255">
    <property type="entry name" value="LpxI_N"/>
</dbReference>
<evidence type="ECO:0000313" key="4">
    <source>
        <dbReference type="Proteomes" id="UP000823964"/>
    </source>
</evidence>
<evidence type="ECO:0000259" key="2">
    <source>
        <dbReference type="Pfam" id="PF17930"/>
    </source>
</evidence>
<dbReference type="Proteomes" id="UP000823964">
    <property type="component" value="Unassembled WGS sequence"/>
</dbReference>
<dbReference type="EMBL" id="DXFQ01000076">
    <property type="protein sequence ID" value="HIX19851.1"/>
    <property type="molecule type" value="Genomic_DNA"/>
</dbReference>
<dbReference type="InterPro" id="IPR043167">
    <property type="entry name" value="LpxI_C_sf"/>
</dbReference>
<accession>A0A9D2AHW9</accession>
<dbReference type="Pfam" id="PF06230">
    <property type="entry name" value="LpxI_C"/>
    <property type="match status" value="2"/>
</dbReference>
<feature type="domain" description="LpxI C-terminal" evidence="1">
    <location>
        <begin position="142"/>
        <end position="268"/>
    </location>
</feature>
<dbReference type="InterPro" id="IPR053174">
    <property type="entry name" value="LpxI"/>
</dbReference>
<reference evidence="3" key="2">
    <citation type="submission" date="2021-04" db="EMBL/GenBank/DDBJ databases">
        <authorList>
            <person name="Gilroy R."/>
        </authorList>
    </citation>
    <scope>NUCLEOTIDE SEQUENCE</scope>
    <source>
        <strain evidence="3">14975</strain>
    </source>
</reference>
<dbReference type="EC" id="3.6.1.54" evidence="3"/>
<evidence type="ECO:0000259" key="1">
    <source>
        <dbReference type="Pfam" id="PF06230"/>
    </source>
</evidence>
<proteinExistence type="predicted"/>
<name>A0A9D2AHW9_9BACT</name>